<gene>
    <name evidence="4" type="ORF">NE663_00030</name>
</gene>
<dbReference type="PANTHER" id="PTHR33392">
    <property type="entry name" value="POLYISOPRENYL-TEICHOIC ACID--PEPTIDOGLYCAN TEICHOIC ACID TRANSFERASE TAGU"/>
    <property type="match status" value="1"/>
</dbReference>
<comment type="caution">
    <text evidence="4">The sequence shown here is derived from an EMBL/GenBank/DDBJ whole genome shotgun (WGS) entry which is preliminary data.</text>
</comment>
<feature type="transmembrane region" description="Helical" evidence="2">
    <location>
        <begin position="82"/>
        <end position="101"/>
    </location>
</feature>
<sequence length="530" mass="59356">MKQRKRTSGRPVKLKRGSSFDVLIAIIAVLTSAAFLYSLFSFKVIPTKWVMLIMLGLSLVLLILAFLSIVRTKRWISVVKRFLLLLIAIATSVGTLFVWRLKDSIYQIGNSTTTEIAYVLVKADSDIQKQSELSQKSVLYHDGTDADIGKKVQEALNKEVANIRYEKNESYLDMSEALLAAQCDAIIVPQSQYNYLTRKNENLSASVRILSEITYTKEHTSSGNIDITEKPFVVFVSGMDEAGELNTDLHSDVNILMLVNPITNEMKMINIPRDSYLPNPALEYGNDKLTHTGMYGVENTLQTIENLFQVDIDYYVKINFSSLIEIVDTLDGINVDVQITFCEQDENRSFAQEDLICLNAGPQELNGKQALAYARHRDSYVDQDLSRNKAQVDIVKGIVKKILSPSGITKVDTLLGNVSDYVMTNFSGDEISAFAASELEDGEAWTISSLTISDRTFDSRINASAPDLGPLDVYLFSKEDVAEVREAIDSFIDPQKLSDFSFDLDDLHGKTYEKLKNNGVVYDVDAQYPH</sequence>
<keyword evidence="2" id="KW-1133">Transmembrane helix</keyword>
<organism evidence="4 5">
    <name type="scientific">Massilicoli timonensis</name>
    <dbReference type="NCBI Taxonomy" id="2015901"/>
    <lineage>
        <taxon>Bacteria</taxon>
        <taxon>Bacillati</taxon>
        <taxon>Bacillota</taxon>
        <taxon>Erysipelotrichia</taxon>
        <taxon>Erysipelotrichales</taxon>
        <taxon>Erysipelotrichaceae</taxon>
        <taxon>Massilicoli</taxon>
    </lineage>
</organism>
<proteinExistence type="inferred from homology"/>
<dbReference type="InterPro" id="IPR004474">
    <property type="entry name" value="LytR_CpsA_psr"/>
</dbReference>
<dbReference type="Pfam" id="PF03816">
    <property type="entry name" value="LytR_cpsA_psr"/>
    <property type="match status" value="1"/>
</dbReference>
<comment type="similarity">
    <text evidence="1">Belongs to the LytR/CpsA/Psr (LCP) family.</text>
</comment>
<feature type="transmembrane region" description="Helical" evidence="2">
    <location>
        <begin position="20"/>
        <end position="37"/>
    </location>
</feature>
<dbReference type="SUPFAM" id="SSF53850">
    <property type="entry name" value="Periplasmic binding protein-like II"/>
    <property type="match status" value="1"/>
</dbReference>
<keyword evidence="2" id="KW-0472">Membrane</keyword>
<evidence type="ECO:0000313" key="4">
    <source>
        <dbReference type="EMBL" id="MCQ5120648.1"/>
    </source>
</evidence>
<feature type="transmembrane region" description="Helical" evidence="2">
    <location>
        <begin position="49"/>
        <end position="70"/>
    </location>
</feature>
<name>A0ABT1SHF6_9FIRM</name>
<reference evidence="4 5" key="1">
    <citation type="submission" date="2022-06" db="EMBL/GenBank/DDBJ databases">
        <title>Isolation of gut microbiota from human fecal samples.</title>
        <authorList>
            <person name="Pamer E.G."/>
            <person name="Barat B."/>
            <person name="Waligurski E."/>
            <person name="Medina S."/>
            <person name="Paddock L."/>
            <person name="Mostad J."/>
        </authorList>
    </citation>
    <scope>NUCLEOTIDE SEQUENCE [LARGE SCALE GENOMIC DNA]</scope>
    <source>
        <strain evidence="4 5">DFI.6.1</strain>
    </source>
</reference>
<dbReference type="EMBL" id="JANGCH010000001">
    <property type="protein sequence ID" value="MCQ5120648.1"/>
    <property type="molecule type" value="Genomic_DNA"/>
</dbReference>
<evidence type="ECO:0000256" key="1">
    <source>
        <dbReference type="ARBA" id="ARBA00006068"/>
    </source>
</evidence>
<evidence type="ECO:0000256" key="2">
    <source>
        <dbReference type="SAM" id="Phobius"/>
    </source>
</evidence>
<dbReference type="Gene3D" id="3.40.190.10">
    <property type="entry name" value="Periplasmic binding protein-like II"/>
    <property type="match status" value="1"/>
</dbReference>
<feature type="domain" description="Cell envelope-related transcriptional attenuator" evidence="3">
    <location>
        <begin position="250"/>
        <end position="403"/>
    </location>
</feature>
<dbReference type="Gene3D" id="3.40.630.190">
    <property type="entry name" value="LCP protein"/>
    <property type="match status" value="1"/>
</dbReference>
<dbReference type="InterPro" id="IPR050922">
    <property type="entry name" value="LytR/CpsA/Psr_CW_biosynth"/>
</dbReference>
<dbReference type="PANTHER" id="PTHR33392:SF6">
    <property type="entry name" value="POLYISOPRENYL-TEICHOIC ACID--PEPTIDOGLYCAN TEICHOIC ACID TRANSFERASE TAGU"/>
    <property type="match status" value="1"/>
</dbReference>
<dbReference type="RefSeq" id="WP_178200050.1">
    <property type="nucleotide sequence ID" value="NZ_CALVCM010000011.1"/>
</dbReference>
<dbReference type="Proteomes" id="UP001524435">
    <property type="component" value="Unassembled WGS sequence"/>
</dbReference>
<accession>A0ABT1SHF6</accession>
<keyword evidence="5" id="KW-1185">Reference proteome</keyword>
<evidence type="ECO:0000259" key="3">
    <source>
        <dbReference type="Pfam" id="PF03816"/>
    </source>
</evidence>
<dbReference type="NCBIfam" id="TIGR00350">
    <property type="entry name" value="lytR_cpsA_psr"/>
    <property type="match status" value="1"/>
</dbReference>
<keyword evidence="2" id="KW-0812">Transmembrane</keyword>
<protein>
    <submittedName>
        <fullName evidence="4">LCP family protein</fullName>
    </submittedName>
</protein>
<evidence type="ECO:0000313" key="5">
    <source>
        <dbReference type="Proteomes" id="UP001524435"/>
    </source>
</evidence>